<evidence type="ECO:0000313" key="1">
    <source>
        <dbReference type="EMBL" id="KAJ3477845.1"/>
    </source>
</evidence>
<protein>
    <submittedName>
        <fullName evidence="1">Uncharacterized protein</fullName>
    </submittedName>
</protein>
<evidence type="ECO:0000313" key="2">
    <source>
        <dbReference type="Proteomes" id="UP001212997"/>
    </source>
</evidence>
<dbReference type="AlphaFoldDB" id="A0AAD5Y9I6"/>
<sequence>MVASQRPLDDYPRYASEKPHHFSCRGRSLRRYEQAMDRGDALVYAFYDPSFGDHQSAEQSYCLLRSSAQY</sequence>
<dbReference type="EMBL" id="JANAWD010000559">
    <property type="protein sequence ID" value="KAJ3477845.1"/>
    <property type="molecule type" value="Genomic_DNA"/>
</dbReference>
<accession>A0AAD5Y9I6</accession>
<keyword evidence="2" id="KW-1185">Reference proteome</keyword>
<reference evidence="1" key="1">
    <citation type="submission" date="2022-07" db="EMBL/GenBank/DDBJ databases">
        <title>Genome Sequence of Physisporinus lineatus.</title>
        <authorList>
            <person name="Buettner E."/>
        </authorList>
    </citation>
    <scope>NUCLEOTIDE SEQUENCE</scope>
    <source>
        <strain evidence="1">VT162</strain>
    </source>
</reference>
<dbReference type="Proteomes" id="UP001212997">
    <property type="component" value="Unassembled WGS sequence"/>
</dbReference>
<organism evidence="1 2">
    <name type="scientific">Meripilus lineatus</name>
    <dbReference type="NCBI Taxonomy" id="2056292"/>
    <lineage>
        <taxon>Eukaryota</taxon>
        <taxon>Fungi</taxon>
        <taxon>Dikarya</taxon>
        <taxon>Basidiomycota</taxon>
        <taxon>Agaricomycotina</taxon>
        <taxon>Agaricomycetes</taxon>
        <taxon>Polyporales</taxon>
        <taxon>Meripilaceae</taxon>
        <taxon>Meripilus</taxon>
    </lineage>
</organism>
<name>A0AAD5Y9I6_9APHY</name>
<gene>
    <name evidence="1" type="ORF">NLI96_g10180</name>
</gene>
<comment type="caution">
    <text evidence="1">The sequence shown here is derived from an EMBL/GenBank/DDBJ whole genome shotgun (WGS) entry which is preliminary data.</text>
</comment>
<proteinExistence type="predicted"/>